<sequence length="96" mass="10966">MAKQVGIPYIPEFYPDIFYDESGKLMPLRTSGRVPIDSVQEKVRQIIVEDNVLSKSGKCVKLGLEGRKFSCDFHSDLPHPIEPLREVRRAIENHSI</sequence>
<protein>
    <submittedName>
        <fullName evidence="1">Uncharacterized protein</fullName>
    </submittedName>
</protein>
<dbReference type="Pfam" id="PF03746">
    <property type="entry name" value="LamB_YcsF"/>
    <property type="match status" value="1"/>
</dbReference>
<dbReference type="GO" id="GO:0005975">
    <property type="term" value="P:carbohydrate metabolic process"/>
    <property type="evidence" value="ECO:0007669"/>
    <property type="project" value="InterPro"/>
</dbReference>
<organism evidence="1 2">
    <name type="scientific">Amniculicola lignicola CBS 123094</name>
    <dbReference type="NCBI Taxonomy" id="1392246"/>
    <lineage>
        <taxon>Eukaryota</taxon>
        <taxon>Fungi</taxon>
        <taxon>Dikarya</taxon>
        <taxon>Ascomycota</taxon>
        <taxon>Pezizomycotina</taxon>
        <taxon>Dothideomycetes</taxon>
        <taxon>Pleosporomycetidae</taxon>
        <taxon>Pleosporales</taxon>
        <taxon>Amniculicolaceae</taxon>
        <taxon>Amniculicola</taxon>
    </lineage>
</organism>
<proteinExistence type="predicted"/>
<gene>
    <name evidence="1" type="ORF">P154DRAFT_582869</name>
</gene>
<dbReference type="AlphaFoldDB" id="A0A6A5VWP0"/>
<dbReference type="EMBL" id="ML977708">
    <property type="protein sequence ID" value="KAF1993384.1"/>
    <property type="molecule type" value="Genomic_DNA"/>
</dbReference>
<dbReference type="SUPFAM" id="SSF88713">
    <property type="entry name" value="Glycoside hydrolase/deacetylase"/>
    <property type="match status" value="1"/>
</dbReference>
<keyword evidence="2" id="KW-1185">Reference proteome</keyword>
<name>A0A6A5VWP0_9PLEO</name>
<evidence type="ECO:0000313" key="2">
    <source>
        <dbReference type="Proteomes" id="UP000799779"/>
    </source>
</evidence>
<dbReference type="OrthoDB" id="5295431at2759"/>
<dbReference type="InterPro" id="IPR011330">
    <property type="entry name" value="Glyco_hydro/deAcase_b/a-brl"/>
</dbReference>
<dbReference type="InterPro" id="IPR005501">
    <property type="entry name" value="LamB/YcsF/PxpA-like"/>
</dbReference>
<reference evidence="1" key="1">
    <citation type="journal article" date="2020" name="Stud. Mycol.">
        <title>101 Dothideomycetes genomes: a test case for predicting lifestyles and emergence of pathogens.</title>
        <authorList>
            <person name="Haridas S."/>
            <person name="Albert R."/>
            <person name="Binder M."/>
            <person name="Bloem J."/>
            <person name="Labutti K."/>
            <person name="Salamov A."/>
            <person name="Andreopoulos B."/>
            <person name="Baker S."/>
            <person name="Barry K."/>
            <person name="Bills G."/>
            <person name="Bluhm B."/>
            <person name="Cannon C."/>
            <person name="Castanera R."/>
            <person name="Culley D."/>
            <person name="Daum C."/>
            <person name="Ezra D."/>
            <person name="Gonzalez J."/>
            <person name="Henrissat B."/>
            <person name="Kuo A."/>
            <person name="Liang C."/>
            <person name="Lipzen A."/>
            <person name="Lutzoni F."/>
            <person name="Magnuson J."/>
            <person name="Mondo S."/>
            <person name="Nolan M."/>
            <person name="Ohm R."/>
            <person name="Pangilinan J."/>
            <person name="Park H.-J."/>
            <person name="Ramirez L."/>
            <person name="Alfaro M."/>
            <person name="Sun H."/>
            <person name="Tritt A."/>
            <person name="Yoshinaga Y."/>
            <person name="Zwiers L.-H."/>
            <person name="Turgeon B."/>
            <person name="Goodwin S."/>
            <person name="Spatafora J."/>
            <person name="Crous P."/>
            <person name="Grigoriev I."/>
        </authorList>
    </citation>
    <scope>NUCLEOTIDE SEQUENCE</scope>
    <source>
        <strain evidence="1">CBS 123094</strain>
    </source>
</reference>
<accession>A0A6A5VWP0</accession>
<dbReference type="Proteomes" id="UP000799779">
    <property type="component" value="Unassembled WGS sequence"/>
</dbReference>
<dbReference type="Gene3D" id="3.20.20.370">
    <property type="entry name" value="Glycoside hydrolase/deacetylase"/>
    <property type="match status" value="1"/>
</dbReference>
<evidence type="ECO:0000313" key="1">
    <source>
        <dbReference type="EMBL" id="KAF1993384.1"/>
    </source>
</evidence>